<dbReference type="PANTHER" id="PTHR12436">
    <property type="entry name" value="80 KDA MCM3-ASSOCIATED PROTEIN"/>
    <property type="match status" value="1"/>
</dbReference>
<dbReference type="InterPro" id="IPR005062">
    <property type="entry name" value="SAC3/GANP/THP3_conserved"/>
</dbReference>
<sequence>MEYYQLLPIEENLKHQVDEFKSYQLLLNIHDQAFIQRLLIDFFEESSSVLRLKEPSCRFQTVFSLYLSWSSGNFYRFFKKCHGLSFLESCCLLEHFTTIRVHFLDVLSAGFQSKHFKFNLEKMQDWFCFDNEKDLYEFLKHFNLPFDENNKQVNFQQKKTFQLESRSDRFDLIRKCTYIKLIENSRELESKNYTQVILPT</sequence>
<dbReference type="GO" id="GO:0051225">
    <property type="term" value="P:spindle assembly"/>
    <property type="evidence" value="ECO:0007669"/>
    <property type="project" value="TreeGrafter"/>
</dbReference>
<organism evidence="2 3">
    <name type="scientific">Clytia hemisphaerica</name>
    <dbReference type="NCBI Taxonomy" id="252671"/>
    <lineage>
        <taxon>Eukaryota</taxon>
        <taxon>Metazoa</taxon>
        <taxon>Cnidaria</taxon>
        <taxon>Hydrozoa</taxon>
        <taxon>Hydroidolina</taxon>
        <taxon>Leptothecata</taxon>
        <taxon>Obeliida</taxon>
        <taxon>Clytiidae</taxon>
        <taxon>Clytia</taxon>
    </lineage>
</organism>
<dbReference type="InterPro" id="IPR045107">
    <property type="entry name" value="SAC3/GANP/THP3"/>
</dbReference>
<protein>
    <recommendedName>
        <fullName evidence="1">SAC3/GANP/THP3 conserved domain-containing protein</fullName>
    </recommendedName>
</protein>
<dbReference type="GO" id="GO:0005819">
    <property type="term" value="C:spindle"/>
    <property type="evidence" value="ECO:0007669"/>
    <property type="project" value="TreeGrafter"/>
</dbReference>
<keyword evidence="3" id="KW-1185">Reference proteome</keyword>
<dbReference type="AlphaFoldDB" id="A0A7M5X973"/>
<evidence type="ECO:0000313" key="2">
    <source>
        <dbReference type="EnsemblMetazoa" id="CLYHEMP019183.1"/>
    </source>
</evidence>
<reference evidence="2" key="1">
    <citation type="submission" date="2021-01" db="UniProtKB">
        <authorList>
            <consortium name="EnsemblMetazoa"/>
        </authorList>
    </citation>
    <scope>IDENTIFICATION</scope>
</reference>
<dbReference type="Pfam" id="PF03399">
    <property type="entry name" value="SAC3_GANP"/>
    <property type="match status" value="1"/>
</dbReference>
<dbReference type="GO" id="GO:0051298">
    <property type="term" value="P:centrosome duplication"/>
    <property type="evidence" value="ECO:0007669"/>
    <property type="project" value="TreeGrafter"/>
</dbReference>
<dbReference type="GO" id="GO:0005813">
    <property type="term" value="C:centrosome"/>
    <property type="evidence" value="ECO:0007669"/>
    <property type="project" value="TreeGrafter"/>
</dbReference>
<feature type="domain" description="SAC3/GANP/THP3 conserved" evidence="1">
    <location>
        <begin position="2"/>
        <end position="147"/>
    </location>
</feature>
<dbReference type="EnsemblMetazoa" id="CLYHEMT019183.1">
    <property type="protein sequence ID" value="CLYHEMP019183.1"/>
    <property type="gene ID" value="CLYHEMG019183"/>
</dbReference>
<dbReference type="GO" id="GO:0005634">
    <property type="term" value="C:nucleus"/>
    <property type="evidence" value="ECO:0007669"/>
    <property type="project" value="TreeGrafter"/>
</dbReference>
<dbReference type="Gene3D" id="1.25.40.990">
    <property type="match status" value="1"/>
</dbReference>
<evidence type="ECO:0000313" key="3">
    <source>
        <dbReference type="Proteomes" id="UP000594262"/>
    </source>
</evidence>
<accession>A0A7M5X973</accession>
<name>A0A7M5X973_9CNID</name>
<evidence type="ECO:0000259" key="1">
    <source>
        <dbReference type="Pfam" id="PF03399"/>
    </source>
</evidence>
<proteinExistence type="predicted"/>
<dbReference type="PANTHER" id="PTHR12436:SF38">
    <property type="entry name" value="SAC3 DOMAIN-CONTAINING PROTEIN 1"/>
    <property type="match status" value="1"/>
</dbReference>
<dbReference type="Proteomes" id="UP000594262">
    <property type="component" value="Unplaced"/>
</dbReference>